<dbReference type="RefSeq" id="XP_500517.1">
    <property type="nucleotide sequence ID" value="XM_500517.1"/>
</dbReference>
<keyword evidence="6 9" id="KW-0378">Hydrolase</keyword>
<evidence type="ECO:0000313" key="11">
    <source>
        <dbReference type="EMBL" id="AOW01256.1"/>
    </source>
</evidence>
<dbReference type="EMBL" id="CP017554">
    <property type="protein sequence ID" value="AOW01256.1"/>
    <property type="molecule type" value="Genomic_DNA"/>
</dbReference>
<evidence type="ECO:0000256" key="4">
    <source>
        <dbReference type="ARBA" id="ARBA00022723"/>
    </source>
</evidence>
<organism evidence="11 13">
    <name type="scientific">Yarrowia lipolytica</name>
    <name type="common">Candida lipolytica</name>
    <dbReference type="NCBI Taxonomy" id="4952"/>
    <lineage>
        <taxon>Eukaryota</taxon>
        <taxon>Fungi</taxon>
        <taxon>Dikarya</taxon>
        <taxon>Ascomycota</taxon>
        <taxon>Saccharomycotina</taxon>
        <taxon>Dipodascomycetes</taxon>
        <taxon>Dipodascales</taxon>
        <taxon>Dipodascales incertae sedis</taxon>
        <taxon>Yarrowia</taxon>
    </lineage>
</organism>
<evidence type="ECO:0000256" key="5">
    <source>
        <dbReference type="ARBA" id="ARBA00022729"/>
    </source>
</evidence>
<dbReference type="AlphaFoldDB" id="A0A1D8N6J9"/>
<dbReference type="EC" id="3.4.-.-" evidence="9"/>
<keyword evidence="2" id="KW-0031">Aminopeptidase</keyword>
<comment type="cofactor">
    <cofactor evidence="1">
        <name>Zn(2+)</name>
        <dbReference type="ChEBI" id="CHEBI:29105"/>
    </cofactor>
</comment>
<dbReference type="SUPFAM" id="SSF53187">
    <property type="entry name" value="Zn-dependent exopeptidases"/>
    <property type="match status" value="1"/>
</dbReference>
<reference evidence="12 14" key="2">
    <citation type="submission" date="2018-07" db="EMBL/GenBank/DDBJ databases">
        <title>Draft Genome Assemblies for Five Robust Yarrowia lipolytica Strains Exhibiting High Lipid Production and Pentose Sugar Utilization and Sugar Alcohol Secretion from Undetoxified Lignocellulosic Biomass Hydrolysates.</title>
        <authorList>
            <consortium name="DOE Joint Genome Institute"/>
            <person name="Walker C."/>
            <person name="Ryu S."/>
            <person name="Na H."/>
            <person name="Zane M."/>
            <person name="LaButti K."/>
            <person name="Lipzen A."/>
            <person name="Haridas S."/>
            <person name="Barry K."/>
            <person name="Grigoriev I.V."/>
            <person name="Quarterman J."/>
            <person name="Slininger P."/>
            <person name="Dien B."/>
            <person name="Trinh C.T."/>
        </authorList>
    </citation>
    <scope>NUCLEOTIDE SEQUENCE [LARGE SCALE GENOMIC DNA]</scope>
    <source>
        <strain evidence="12 14">YB392</strain>
    </source>
</reference>
<dbReference type="PANTHER" id="PTHR12147:SF56">
    <property type="entry name" value="AMINOPEPTIDASE YDR415C-RELATED"/>
    <property type="match status" value="1"/>
</dbReference>
<evidence type="ECO:0000256" key="3">
    <source>
        <dbReference type="ARBA" id="ARBA00022670"/>
    </source>
</evidence>
<protein>
    <recommendedName>
        <fullName evidence="9">Peptide hydrolase</fullName>
        <ecNumber evidence="9">3.4.-.-</ecNumber>
    </recommendedName>
</protein>
<proteinExistence type="inferred from homology"/>
<dbReference type="eggNOG" id="KOG2195">
    <property type="taxonomic scope" value="Eukaryota"/>
</dbReference>
<dbReference type="GeneID" id="2906730"/>
<dbReference type="CDD" id="cd03879">
    <property type="entry name" value="M28_AAP"/>
    <property type="match status" value="1"/>
</dbReference>
<dbReference type="Gene3D" id="3.40.630.10">
    <property type="entry name" value="Zn peptidases"/>
    <property type="match status" value="1"/>
</dbReference>
<evidence type="ECO:0000256" key="1">
    <source>
        <dbReference type="ARBA" id="ARBA00001947"/>
    </source>
</evidence>
<dbReference type="VEuPathDB" id="FungiDB:YALI0_B05104g"/>
<evidence type="ECO:0000259" key="10">
    <source>
        <dbReference type="Pfam" id="PF04389"/>
    </source>
</evidence>
<dbReference type="GO" id="GO:0046872">
    <property type="term" value="F:metal ion binding"/>
    <property type="evidence" value="ECO:0007669"/>
    <property type="project" value="UniProtKB-KW"/>
</dbReference>
<evidence type="ECO:0000256" key="6">
    <source>
        <dbReference type="ARBA" id="ARBA00022801"/>
    </source>
</evidence>
<dbReference type="OrthoDB" id="2214at2759"/>
<reference evidence="11 13" key="1">
    <citation type="journal article" date="2016" name="PLoS ONE">
        <title>Sequence Assembly of Yarrowia lipolytica Strain W29/CLIB89 Shows Transposable Element Diversity.</title>
        <authorList>
            <person name="Magnan C."/>
            <person name="Yu J."/>
            <person name="Chang I."/>
            <person name="Jahn E."/>
            <person name="Kanomata Y."/>
            <person name="Wu J."/>
            <person name="Zeller M."/>
            <person name="Oakes M."/>
            <person name="Baldi P."/>
            <person name="Sandmeyer S."/>
        </authorList>
    </citation>
    <scope>NUCLEOTIDE SEQUENCE [LARGE SCALE GENOMIC DNA]</scope>
    <source>
        <strain evidence="11">CLIB89</strain>
        <strain evidence="13">CLIB89(W29)</strain>
    </source>
</reference>
<evidence type="ECO:0000313" key="13">
    <source>
        <dbReference type="Proteomes" id="UP000182444"/>
    </source>
</evidence>
<sequence length="405" mass="45344">MKLSTIAISAILGSVALAAPAQEELRSTAMLIQQSEEFQRLNYDEGLLSLPDRDELRLVETAPGVRTWMTEAEKLVLKRQGVRFFDVTGEDQIRASEEVPPVNVTFPDSPQYKDKVALLLDEINTDNMRSNLAEFTDFFTRYYKSQTGRESAKWLYKQVNQLAHGYKGGNKKPTVEYFAHPWGQPSIIARLKGSKNPDTIVVVGAHQDSTNLIAPSLFAAPGADDDGSGTVTILESFRVLMESGFEPENTVEFHWYSAEEGGLLGSQEVYKQYFTETKDVRAMLQQDMTGYAQGMTDAGVDEHIGVITDFVSPDLTVFVKSVIDTYCDIPYVDTQCGYACSDHASATKYGYPSSFVIESGFQYTSKFIHTTKDTLDRLSFEHMRQHAKLTIGYAYELAFAKLEKH</sequence>
<accession>A0A1D8N6J9</accession>
<name>A0A1D8N6J9_YARLL</name>
<feature type="domain" description="Peptidase M28" evidence="10">
    <location>
        <begin position="187"/>
        <end position="391"/>
    </location>
</feature>
<evidence type="ECO:0000256" key="7">
    <source>
        <dbReference type="ARBA" id="ARBA00022833"/>
    </source>
</evidence>
<dbReference type="Proteomes" id="UP000182444">
    <property type="component" value="Chromosome 1B"/>
</dbReference>
<dbReference type="EMBL" id="KZ858972">
    <property type="protein sequence ID" value="RDW26865.1"/>
    <property type="molecule type" value="Genomic_DNA"/>
</dbReference>
<dbReference type="Pfam" id="PF04389">
    <property type="entry name" value="Peptidase_M28"/>
    <property type="match status" value="1"/>
</dbReference>
<evidence type="ECO:0000313" key="14">
    <source>
        <dbReference type="Proteomes" id="UP000256601"/>
    </source>
</evidence>
<dbReference type="Proteomes" id="UP000256601">
    <property type="component" value="Unassembled WGS sequence"/>
</dbReference>
<dbReference type="InterPro" id="IPR045175">
    <property type="entry name" value="M28_fam"/>
</dbReference>
<keyword evidence="4 9" id="KW-0479">Metal-binding</keyword>
<dbReference type="OMA" id="GMLQQDM"/>
<dbReference type="FunFam" id="3.40.630.10:FF:000042">
    <property type="entry name" value="Peptide hydrolase"/>
    <property type="match status" value="1"/>
</dbReference>
<comment type="similarity">
    <text evidence="8">Belongs to the peptidase M28 family. M28E subfamily.</text>
</comment>
<keyword evidence="7 9" id="KW-0862">Zinc</keyword>
<evidence type="ECO:0000256" key="2">
    <source>
        <dbReference type="ARBA" id="ARBA00022438"/>
    </source>
</evidence>
<keyword evidence="3 9" id="KW-0645">Protease</keyword>
<keyword evidence="5 9" id="KW-0732">Signal</keyword>
<dbReference type="VEuPathDB" id="FungiDB:YALI1_B07076g"/>
<dbReference type="GO" id="GO:0004177">
    <property type="term" value="F:aminopeptidase activity"/>
    <property type="evidence" value="ECO:0007669"/>
    <property type="project" value="UniProtKB-KW"/>
</dbReference>
<evidence type="ECO:0000256" key="9">
    <source>
        <dbReference type="RuleBase" id="RU361240"/>
    </source>
</evidence>
<feature type="signal peptide" evidence="9">
    <location>
        <begin position="1"/>
        <end position="18"/>
    </location>
</feature>
<dbReference type="GO" id="GO:0008235">
    <property type="term" value="F:metalloexopeptidase activity"/>
    <property type="evidence" value="ECO:0007669"/>
    <property type="project" value="InterPro"/>
</dbReference>
<dbReference type="GO" id="GO:0006508">
    <property type="term" value="P:proteolysis"/>
    <property type="evidence" value="ECO:0007669"/>
    <property type="project" value="UniProtKB-KW"/>
</dbReference>
<dbReference type="KEGG" id="yli:2906730"/>
<evidence type="ECO:0000313" key="12">
    <source>
        <dbReference type="EMBL" id="RDW26865.1"/>
    </source>
</evidence>
<dbReference type="PANTHER" id="PTHR12147">
    <property type="entry name" value="METALLOPEPTIDASE M28 FAMILY MEMBER"/>
    <property type="match status" value="1"/>
</dbReference>
<dbReference type="InterPro" id="IPR007484">
    <property type="entry name" value="Peptidase_M28"/>
</dbReference>
<evidence type="ECO:0000256" key="8">
    <source>
        <dbReference type="ARBA" id="ARBA00043962"/>
    </source>
</evidence>
<feature type="chain" id="PRO_5033811118" description="Peptide hydrolase" evidence="9">
    <location>
        <begin position="19"/>
        <end position="405"/>
    </location>
</feature>
<gene>
    <name evidence="12" type="ORF">B0I71DRAFT_130116</name>
    <name evidence="11" type="ORF">YALI1_B07076g</name>
</gene>